<evidence type="ECO:0000259" key="4">
    <source>
        <dbReference type="PROSITE" id="PS00662"/>
    </source>
</evidence>
<comment type="similarity">
    <text evidence="1">Belongs to the GSP E family.</text>
</comment>
<organism evidence="5 6">
    <name type="scientific">Xanthocytophaga flava</name>
    <dbReference type="NCBI Taxonomy" id="3048013"/>
    <lineage>
        <taxon>Bacteria</taxon>
        <taxon>Pseudomonadati</taxon>
        <taxon>Bacteroidota</taxon>
        <taxon>Cytophagia</taxon>
        <taxon>Cytophagales</taxon>
        <taxon>Rhodocytophagaceae</taxon>
        <taxon>Xanthocytophaga</taxon>
    </lineage>
</organism>
<evidence type="ECO:0000256" key="1">
    <source>
        <dbReference type="ARBA" id="ARBA00006611"/>
    </source>
</evidence>
<keyword evidence="3" id="KW-0067">ATP-binding</keyword>
<name>A0AAE3QVB7_9BACT</name>
<evidence type="ECO:0000313" key="5">
    <source>
        <dbReference type="EMBL" id="MDJ1486097.1"/>
    </source>
</evidence>
<protein>
    <submittedName>
        <fullName evidence="5">GspE/PulE family protein</fullName>
    </submittedName>
</protein>
<dbReference type="PROSITE" id="PS00662">
    <property type="entry name" value="T2SP_E"/>
    <property type="match status" value="1"/>
</dbReference>
<dbReference type="InterPro" id="IPR003593">
    <property type="entry name" value="AAA+_ATPase"/>
</dbReference>
<dbReference type="PANTHER" id="PTHR30258:SF3">
    <property type="entry name" value="SLL1921 PROTEIN"/>
    <property type="match status" value="1"/>
</dbReference>
<dbReference type="Proteomes" id="UP001241110">
    <property type="component" value="Unassembled WGS sequence"/>
</dbReference>
<dbReference type="GO" id="GO:0005886">
    <property type="term" value="C:plasma membrane"/>
    <property type="evidence" value="ECO:0007669"/>
    <property type="project" value="TreeGrafter"/>
</dbReference>
<dbReference type="Gene3D" id="3.30.450.90">
    <property type="match status" value="1"/>
</dbReference>
<dbReference type="GO" id="GO:0005524">
    <property type="term" value="F:ATP binding"/>
    <property type="evidence" value="ECO:0007669"/>
    <property type="project" value="UniProtKB-KW"/>
</dbReference>
<proteinExistence type="inferred from homology"/>
<dbReference type="AlphaFoldDB" id="A0AAE3QVB7"/>
<feature type="domain" description="Bacterial type II secretion system protein E" evidence="4">
    <location>
        <begin position="309"/>
        <end position="323"/>
    </location>
</feature>
<dbReference type="EMBL" id="JASJOS010000027">
    <property type="protein sequence ID" value="MDJ1486097.1"/>
    <property type="molecule type" value="Genomic_DNA"/>
</dbReference>
<dbReference type="SUPFAM" id="SSF52540">
    <property type="entry name" value="P-loop containing nucleoside triphosphate hydrolases"/>
    <property type="match status" value="1"/>
</dbReference>
<dbReference type="SMART" id="SM00382">
    <property type="entry name" value="AAA"/>
    <property type="match status" value="1"/>
</dbReference>
<gene>
    <name evidence="5" type="ORF">QNI16_36785</name>
</gene>
<evidence type="ECO:0000256" key="3">
    <source>
        <dbReference type="ARBA" id="ARBA00022840"/>
    </source>
</evidence>
<keyword evidence="2" id="KW-0547">Nucleotide-binding</keyword>
<dbReference type="InterPro" id="IPR001482">
    <property type="entry name" value="T2SS/T4SS_dom"/>
</dbReference>
<accession>A0AAE3QVB7</accession>
<sequence>MQEKPTGSLDVIVDAHSDSVAHTELLDVELAWHYRIVPQQITKEVSVLWIDQQKDNEETKAELEFLLEGTIELKPVAGIWIEEQLRIYYPNQKVTSQTQEIQPLNQTDHDFINRMIEQARLSGSSDIHIETYEQSCRIRFRIDGGLVEKYHLDKNQYPSLINKIKILSNLDIAEKRLPQDGRIFFQSPQTGKIDLRVSTLPTLYGEKIVMRLLGNDGNQVDISALGFSAIQQEHFMESIRRPNGIILISGPTGSGKTTTLYALLKQLNRKNKNLLTIEDPIEYTLSGVNQVQVKESIGLTFASALRTFLRQDPDVVMVGEIRDIETATIAIRAALTGRLVLSTIHTNSAWGIVSRLIDMGIPPFLLASTLHMAVAQRLVRQLCPHCKTQTPLDVTLFPKHYQPPRALVSHYIATGCSICHQSGYQGRRAVYEVVPMDSDLMVSIKNKEIDVSATLSQKGISRLSDSAFRLFEEGHTSLEEIYPLLLPSAG</sequence>
<dbReference type="CDD" id="cd01129">
    <property type="entry name" value="PulE-GspE-like"/>
    <property type="match status" value="1"/>
</dbReference>
<dbReference type="Gene3D" id="3.40.50.300">
    <property type="entry name" value="P-loop containing nucleotide triphosphate hydrolases"/>
    <property type="match status" value="1"/>
</dbReference>
<evidence type="ECO:0000256" key="2">
    <source>
        <dbReference type="ARBA" id="ARBA00022741"/>
    </source>
</evidence>
<dbReference type="RefSeq" id="WP_313989456.1">
    <property type="nucleotide sequence ID" value="NZ_JASJOS010000027.1"/>
</dbReference>
<dbReference type="Pfam" id="PF00437">
    <property type="entry name" value="T2SSE"/>
    <property type="match status" value="1"/>
</dbReference>
<dbReference type="PANTHER" id="PTHR30258">
    <property type="entry name" value="TYPE II SECRETION SYSTEM PROTEIN GSPE-RELATED"/>
    <property type="match status" value="1"/>
</dbReference>
<dbReference type="InterPro" id="IPR027417">
    <property type="entry name" value="P-loop_NTPase"/>
</dbReference>
<dbReference type="GO" id="GO:0016887">
    <property type="term" value="F:ATP hydrolysis activity"/>
    <property type="evidence" value="ECO:0007669"/>
    <property type="project" value="TreeGrafter"/>
</dbReference>
<comment type="caution">
    <text evidence="5">The sequence shown here is derived from an EMBL/GenBank/DDBJ whole genome shotgun (WGS) entry which is preliminary data.</text>
</comment>
<evidence type="ECO:0000313" key="6">
    <source>
        <dbReference type="Proteomes" id="UP001241110"/>
    </source>
</evidence>
<reference evidence="5" key="1">
    <citation type="submission" date="2023-05" db="EMBL/GenBank/DDBJ databases">
        <authorList>
            <person name="Zhang X."/>
        </authorList>
    </citation>
    <scope>NUCLEOTIDE SEQUENCE</scope>
    <source>
        <strain evidence="5">YF14B1</strain>
    </source>
</reference>